<feature type="transmembrane region" description="Helical" evidence="1">
    <location>
        <begin position="35"/>
        <end position="52"/>
    </location>
</feature>
<keyword evidence="1" id="KW-0472">Membrane</keyword>
<dbReference type="AlphaFoldDB" id="A0A7I8DJM5"/>
<feature type="transmembrane region" description="Helical" evidence="1">
    <location>
        <begin position="88"/>
        <end position="106"/>
    </location>
</feature>
<gene>
    <name evidence="2" type="ORF">skT53_30460</name>
</gene>
<keyword evidence="1" id="KW-0812">Transmembrane</keyword>
<accession>A0A7I8DJM5</accession>
<dbReference type="EMBL" id="AP023366">
    <property type="protein sequence ID" value="BCJ88061.1"/>
    <property type="molecule type" value="Genomic_DNA"/>
</dbReference>
<evidence type="ECO:0000256" key="1">
    <source>
        <dbReference type="SAM" id="Phobius"/>
    </source>
</evidence>
<name>A0A7I8DJM5_9BACL</name>
<protein>
    <submittedName>
        <fullName evidence="2">Uncharacterized protein</fullName>
    </submittedName>
</protein>
<keyword evidence="3" id="KW-1185">Reference proteome</keyword>
<reference evidence="2 3" key="1">
    <citation type="submission" date="2020-08" db="EMBL/GenBank/DDBJ databases">
        <title>Complete Genome Sequence of Effusibacillus dendaii Strain skT53, Isolated from Farmland soil.</title>
        <authorList>
            <person name="Konishi T."/>
            <person name="Kawasaki H."/>
        </authorList>
    </citation>
    <scope>NUCLEOTIDE SEQUENCE [LARGE SCALE GENOMIC DNA]</scope>
    <source>
        <strain evidence="3">skT53</strain>
    </source>
</reference>
<sequence>MTVTYARVVGWLFVVLGTIGFFKQELLGLIQFDRIQNIIYLMLGILGLAAVANQKNDLYAICIGMLSLLFGLFSIFQPALLGIRLETIEIVLFLTVGGWGVFTGVYKKAE</sequence>
<evidence type="ECO:0000313" key="3">
    <source>
        <dbReference type="Proteomes" id="UP000593802"/>
    </source>
</evidence>
<evidence type="ECO:0000313" key="2">
    <source>
        <dbReference type="EMBL" id="BCJ88061.1"/>
    </source>
</evidence>
<dbReference type="Proteomes" id="UP000593802">
    <property type="component" value="Chromosome"/>
</dbReference>
<dbReference type="KEGG" id="eff:skT53_30460"/>
<keyword evidence="1" id="KW-1133">Transmembrane helix</keyword>
<organism evidence="2 3">
    <name type="scientific">Effusibacillus dendaii</name>
    <dbReference type="NCBI Taxonomy" id="2743772"/>
    <lineage>
        <taxon>Bacteria</taxon>
        <taxon>Bacillati</taxon>
        <taxon>Bacillota</taxon>
        <taxon>Bacilli</taxon>
        <taxon>Bacillales</taxon>
        <taxon>Alicyclobacillaceae</taxon>
        <taxon>Effusibacillus</taxon>
    </lineage>
</organism>
<proteinExistence type="predicted"/>
<dbReference type="RefSeq" id="WP_200758710.1">
    <property type="nucleotide sequence ID" value="NZ_AP023366.1"/>
</dbReference>
<feature type="transmembrane region" description="Helical" evidence="1">
    <location>
        <begin position="58"/>
        <end position="76"/>
    </location>
</feature>
<feature type="transmembrane region" description="Helical" evidence="1">
    <location>
        <begin position="6"/>
        <end position="23"/>
    </location>
</feature>